<protein>
    <submittedName>
        <fullName evidence="2">Glutathione S-transferase</fullName>
    </submittedName>
</protein>
<dbReference type="InterPro" id="IPR004045">
    <property type="entry name" value="Glutathione_S-Trfase_N"/>
</dbReference>
<dbReference type="InterPro" id="IPR036282">
    <property type="entry name" value="Glutathione-S-Trfase_C_sf"/>
</dbReference>
<dbReference type="GO" id="GO:0016740">
    <property type="term" value="F:transferase activity"/>
    <property type="evidence" value="ECO:0007669"/>
    <property type="project" value="UniProtKB-KW"/>
</dbReference>
<feature type="domain" description="GST N-terminal" evidence="1">
    <location>
        <begin position="6"/>
        <end position="77"/>
    </location>
</feature>
<proteinExistence type="predicted"/>
<gene>
    <name evidence="2" type="ORF">COB20_01270</name>
</gene>
<name>A0A2A4XGA0_9GAMM</name>
<dbReference type="SUPFAM" id="SSF52833">
    <property type="entry name" value="Thioredoxin-like"/>
    <property type="match status" value="1"/>
</dbReference>
<dbReference type="InterPro" id="IPR036249">
    <property type="entry name" value="Thioredoxin-like_sf"/>
</dbReference>
<keyword evidence="2" id="KW-0808">Transferase</keyword>
<comment type="caution">
    <text evidence="2">The sequence shown here is derived from an EMBL/GenBank/DDBJ whole genome shotgun (WGS) entry which is preliminary data.</text>
</comment>
<evidence type="ECO:0000259" key="1">
    <source>
        <dbReference type="Pfam" id="PF13417"/>
    </source>
</evidence>
<dbReference type="Gene3D" id="3.40.30.10">
    <property type="entry name" value="Glutaredoxin"/>
    <property type="match status" value="1"/>
</dbReference>
<evidence type="ECO:0000313" key="3">
    <source>
        <dbReference type="Proteomes" id="UP000218767"/>
    </source>
</evidence>
<organism evidence="2 3">
    <name type="scientific">SAR86 cluster bacterium</name>
    <dbReference type="NCBI Taxonomy" id="2030880"/>
    <lineage>
        <taxon>Bacteria</taxon>
        <taxon>Pseudomonadati</taxon>
        <taxon>Pseudomonadota</taxon>
        <taxon>Gammaproteobacteria</taxon>
        <taxon>SAR86 cluster</taxon>
    </lineage>
</organism>
<dbReference type="Proteomes" id="UP000218767">
    <property type="component" value="Unassembled WGS sequence"/>
</dbReference>
<evidence type="ECO:0000313" key="2">
    <source>
        <dbReference type="EMBL" id="PCI81610.1"/>
    </source>
</evidence>
<dbReference type="EMBL" id="NVUL01000004">
    <property type="protein sequence ID" value="PCI81610.1"/>
    <property type="molecule type" value="Genomic_DNA"/>
</dbReference>
<sequence length="372" mass="42427">MSEITLYGSPLSLYTGKARSYLIKSRLSYREVLPNSPHFEEAVLPEMGGRRSIPTVETATGEVIRDGSAIIDHYESLNDNLFSPRTAKQNIICKLFDVIGMEGLLRPAMHYRWNFDDFNREFIQFHFESFVPPNLDKQEMAAQRMNQMRDAGRGFGAIPETFPLVESLYCDLLPKLNSHFATHPYLLGNRPCIGDFGLIAPLYGHLGRDPKPLSLMQSQAICLFRWVERMNRPEADLGEFSDQHDSYLDEDKVPDTLVEVLRHVAKDFVPETTAACCAINGWLQEQEDLDPYTPAERGVGMCTFTVEGQSITALAQPYRFFLLKRVQDYYLSLTLPEQADVDSLLNACDMTKIMQLTLNRGIGRLRNREVWL</sequence>
<dbReference type="Pfam" id="PF13417">
    <property type="entry name" value="GST_N_3"/>
    <property type="match status" value="1"/>
</dbReference>
<dbReference type="SUPFAM" id="SSF47616">
    <property type="entry name" value="GST C-terminal domain-like"/>
    <property type="match status" value="1"/>
</dbReference>
<dbReference type="AlphaFoldDB" id="A0A2A4XGA0"/>
<accession>A0A2A4XGA0</accession>
<reference evidence="3" key="1">
    <citation type="submission" date="2017-08" db="EMBL/GenBank/DDBJ databases">
        <title>A dynamic microbial community with high functional redundancy inhabits the cold, oxic subseafloor aquifer.</title>
        <authorList>
            <person name="Tully B.J."/>
            <person name="Wheat C.G."/>
            <person name="Glazer B.T."/>
            <person name="Huber J.A."/>
        </authorList>
    </citation>
    <scope>NUCLEOTIDE SEQUENCE [LARGE SCALE GENOMIC DNA]</scope>
</reference>